<dbReference type="EMBL" id="AGNL01040561">
    <property type="protein sequence ID" value="EJK52037.1"/>
    <property type="molecule type" value="Genomic_DNA"/>
</dbReference>
<dbReference type="AlphaFoldDB" id="K0RZH2"/>
<sequence>MITSAPLCLGVDTEPPAVSSGCRNAELSSLQDVHAEPPAAVGKPSFAYFPVDYHLPHADLRGGDLPDATPPYERSEDIGPNRRKPRIGAVRLASAKTDPFIIILPSQQFWLVK</sequence>
<comment type="caution">
    <text evidence="2">The sequence shown here is derived from an EMBL/GenBank/DDBJ whole genome shotgun (WGS) entry which is preliminary data.</text>
</comment>
<feature type="region of interest" description="Disordered" evidence="1">
    <location>
        <begin position="60"/>
        <end position="83"/>
    </location>
</feature>
<name>K0RZH2_THAOC</name>
<dbReference type="Proteomes" id="UP000266841">
    <property type="component" value="Unassembled WGS sequence"/>
</dbReference>
<reference evidence="2 3" key="1">
    <citation type="journal article" date="2012" name="Genome Biol.">
        <title>Genome and low-iron response of an oceanic diatom adapted to chronic iron limitation.</title>
        <authorList>
            <person name="Lommer M."/>
            <person name="Specht M."/>
            <person name="Roy A.S."/>
            <person name="Kraemer L."/>
            <person name="Andreson R."/>
            <person name="Gutowska M.A."/>
            <person name="Wolf J."/>
            <person name="Bergner S.V."/>
            <person name="Schilhabel M.B."/>
            <person name="Klostermeier U.C."/>
            <person name="Beiko R.G."/>
            <person name="Rosenstiel P."/>
            <person name="Hippler M."/>
            <person name="Laroche J."/>
        </authorList>
    </citation>
    <scope>NUCLEOTIDE SEQUENCE [LARGE SCALE GENOMIC DNA]</scope>
    <source>
        <strain evidence="2 3">CCMP1005</strain>
    </source>
</reference>
<organism evidence="2 3">
    <name type="scientific">Thalassiosira oceanica</name>
    <name type="common">Marine diatom</name>
    <dbReference type="NCBI Taxonomy" id="159749"/>
    <lineage>
        <taxon>Eukaryota</taxon>
        <taxon>Sar</taxon>
        <taxon>Stramenopiles</taxon>
        <taxon>Ochrophyta</taxon>
        <taxon>Bacillariophyta</taxon>
        <taxon>Coscinodiscophyceae</taxon>
        <taxon>Thalassiosirophycidae</taxon>
        <taxon>Thalassiosirales</taxon>
        <taxon>Thalassiosiraceae</taxon>
        <taxon>Thalassiosira</taxon>
    </lineage>
</organism>
<protein>
    <submittedName>
        <fullName evidence="2">Uncharacterized protein</fullName>
    </submittedName>
</protein>
<keyword evidence="3" id="KW-1185">Reference proteome</keyword>
<gene>
    <name evidence="2" type="ORF">THAOC_28737</name>
</gene>
<evidence type="ECO:0000256" key="1">
    <source>
        <dbReference type="SAM" id="MobiDB-lite"/>
    </source>
</evidence>
<evidence type="ECO:0000313" key="2">
    <source>
        <dbReference type="EMBL" id="EJK52037.1"/>
    </source>
</evidence>
<proteinExistence type="predicted"/>
<accession>K0RZH2</accession>
<evidence type="ECO:0000313" key="3">
    <source>
        <dbReference type="Proteomes" id="UP000266841"/>
    </source>
</evidence>